<dbReference type="Proteomes" id="UP000824120">
    <property type="component" value="Chromosome 2"/>
</dbReference>
<feature type="compositionally biased region" description="Basic and acidic residues" evidence="1">
    <location>
        <begin position="71"/>
        <end position="89"/>
    </location>
</feature>
<comment type="caution">
    <text evidence="2">The sequence shown here is derived from an EMBL/GenBank/DDBJ whole genome shotgun (WGS) entry which is preliminary data.</text>
</comment>
<evidence type="ECO:0000256" key="1">
    <source>
        <dbReference type="SAM" id="MobiDB-lite"/>
    </source>
</evidence>
<evidence type="ECO:0000313" key="2">
    <source>
        <dbReference type="EMBL" id="KAG5620119.1"/>
    </source>
</evidence>
<organism evidence="2 3">
    <name type="scientific">Solanum commersonii</name>
    <name type="common">Commerson's wild potato</name>
    <name type="synonym">Commerson's nightshade</name>
    <dbReference type="NCBI Taxonomy" id="4109"/>
    <lineage>
        <taxon>Eukaryota</taxon>
        <taxon>Viridiplantae</taxon>
        <taxon>Streptophyta</taxon>
        <taxon>Embryophyta</taxon>
        <taxon>Tracheophyta</taxon>
        <taxon>Spermatophyta</taxon>
        <taxon>Magnoliopsida</taxon>
        <taxon>eudicotyledons</taxon>
        <taxon>Gunneridae</taxon>
        <taxon>Pentapetalae</taxon>
        <taxon>asterids</taxon>
        <taxon>lamiids</taxon>
        <taxon>Solanales</taxon>
        <taxon>Solanaceae</taxon>
        <taxon>Solanoideae</taxon>
        <taxon>Solaneae</taxon>
        <taxon>Solanum</taxon>
    </lineage>
</organism>
<evidence type="ECO:0000313" key="3">
    <source>
        <dbReference type="Proteomes" id="UP000824120"/>
    </source>
</evidence>
<dbReference type="AlphaFoldDB" id="A0A9J6A7X6"/>
<sequence length="89" mass="10119">MNLKLNESKTENLREEVALRSGGNGRDNGTEGDGEGEATLVSRRRWQLMGGSACGALSEPVKAERRRKRGRDKEKKRWFSFGKKERVLR</sequence>
<feature type="region of interest" description="Disordered" evidence="1">
    <location>
        <begin position="51"/>
        <end position="89"/>
    </location>
</feature>
<reference evidence="2 3" key="1">
    <citation type="submission" date="2020-09" db="EMBL/GenBank/DDBJ databases">
        <title>De no assembly of potato wild relative species, Solanum commersonii.</title>
        <authorList>
            <person name="Cho K."/>
        </authorList>
    </citation>
    <scope>NUCLEOTIDE SEQUENCE [LARGE SCALE GENOMIC DNA]</scope>
    <source>
        <strain evidence="2">LZ3.2</strain>
        <tissue evidence="2">Leaf</tissue>
    </source>
</reference>
<accession>A0A9J6A7X6</accession>
<name>A0A9J6A7X6_SOLCO</name>
<keyword evidence="3" id="KW-1185">Reference proteome</keyword>
<proteinExistence type="predicted"/>
<dbReference type="EMBL" id="JACXVP010000002">
    <property type="protein sequence ID" value="KAG5620119.1"/>
    <property type="molecule type" value="Genomic_DNA"/>
</dbReference>
<gene>
    <name evidence="2" type="ORF">H5410_005337</name>
</gene>
<feature type="region of interest" description="Disordered" evidence="1">
    <location>
        <begin position="17"/>
        <end position="36"/>
    </location>
</feature>
<protein>
    <submittedName>
        <fullName evidence="2">Uncharacterized protein</fullName>
    </submittedName>
</protein>